<feature type="repeat" description="NHL" evidence="9">
    <location>
        <begin position="1108"/>
        <end position="1151"/>
    </location>
</feature>
<dbReference type="InterPro" id="IPR001841">
    <property type="entry name" value="Znf_RING"/>
</dbReference>
<dbReference type="FunFam" id="2.120.10.30:FF:000037">
    <property type="entry name" value="Uncharacterized protein, isoform E"/>
    <property type="match status" value="1"/>
</dbReference>
<dbReference type="InterPro" id="IPR013083">
    <property type="entry name" value="Znf_RING/FYVE/PHD"/>
</dbReference>
<dbReference type="SUPFAM" id="SSF54928">
    <property type="entry name" value="RNA-binding domain, RBD"/>
    <property type="match status" value="1"/>
</dbReference>
<keyword evidence="2" id="KW-0479">Metal-binding</keyword>
<feature type="region of interest" description="Disordered" evidence="10">
    <location>
        <begin position="192"/>
        <end position="229"/>
    </location>
</feature>
<evidence type="ECO:0000256" key="9">
    <source>
        <dbReference type="PROSITE-ProRule" id="PRU00504"/>
    </source>
</evidence>
<dbReference type="PROSITE" id="PS50194">
    <property type="entry name" value="FILAMIN_REPEAT"/>
    <property type="match status" value="1"/>
</dbReference>
<dbReference type="Gene3D" id="3.30.40.10">
    <property type="entry name" value="Zinc/RING finger domain, C3HC4 (zinc finger)"/>
    <property type="match status" value="1"/>
</dbReference>
<evidence type="ECO:0000259" key="12">
    <source>
        <dbReference type="PROSITE" id="PS50102"/>
    </source>
</evidence>
<dbReference type="SMART" id="SM00502">
    <property type="entry name" value="BBC"/>
    <property type="match status" value="1"/>
</dbReference>
<dbReference type="AlphaFoldDB" id="A0AAU9VY99"/>
<dbReference type="CDD" id="cd12643">
    <property type="entry name" value="RRM_CFIm68"/>
    <property type="match status" value="1"/>
</dbReference>
<dbReference type="InterPro" id="IPR047153">
    <property type="entry name" value="TRIM45/56/19-like"/>
</dbReference>
<dbReference type="EMBL" id="CALNXJ010000005">
    <property type="protein sequence ID" value="CAH3039913.1"/>
    <property type="molecule type" value="Genomic_DNA"/>
</dbReference>
<feature type="domain" description="B box-type" evidence="13">
    <location>
        <begin position="656"/>
        <end position="697"/>
    </location>
</feature>
<dbReference type="SUPFAM" id="SSF57845">
    <property type="entry name" value="B-box zinc-binding domain"/>
    <property type="match status" value="1"/>
</dbReference>
<dbReference type="CDD" id="cd16579">
    <property type="entry name" value="RING-HC_PML_C-V"/>
    <property type="match status" value="1"/>
</dbReference>
<dbReference type="GO" id="GO:0003723">
    <property type="term" value="F:RNA binding"/>
    <property type="evidence" value="ECO:0007669"/>
    <property type="project" value="UniProtKB-UniRule"/>
</dbReference>
<dbReference type="PROSITE" id="PS50102">
    <property type="entry name" value="RRM"/>
    <property type="match status" value="1"/>
</dbReference>
<dbReference type="Pfam" id="PF00643">
    <property type="entry name" value="zf-B_box"/>
    <property type="match status" value="1"/>
</dbReference>
<evidence type="ECO:0000256" key="6">
    <source>
        <dbReference type="PROSITE-ProRule" id="PRU00024"/>
    </source>
</evidence>
<keyword evidence="3" id="KW-0677">Repeat</keyword>
<feature type="region of interest" description="Disordered" evidence="10">
    <location>
        <begin position="449"/>
        <end position="499"/>
    </location>
</feature>
<dbReference type="Gene3D" id="3.30.160.60">
    <property type="entry name" value="Classic Zinc Finger"/>
    <property type="match status" value="1"/>
</dbReference>
<dbReference type="Gene3D" id="2.120.10.30">
    <property type="entry name" value="TolB, C-terminal domain"/>
    <property type="match status" value="3"/>
</dbReference>
<evidence type="ECO:0000259" key="11">
    <source>
        <dbReference type="PROSITE" id="PS50089"/>
    </source>
</evidence>
<feature type="domain" description="RRM" evidence="12">
    <location>
        <begin position="103"/>
        <end position="183"/>
    </location>
</feature>
<keyword evidence="5" id="KW-0862">Zinc</keyword>
<evidence type="ECO:0000256" key="4">
    <source>
        <dbReference type="ARBA" id="ARBA00022771"/>
    </source>
</evidence>
<gene>
    <name evidence="14" type="ORF">PMEA_00025511</name>
</gene>
<dbReference type="InterPro" id="IPR000504">
    <property type="entry name" value="RRM_dom"/>
</dbReference>
<sequence>MAGEGGVDIDLYATVDEFEPEVSGQHLGSEGLDLYDDVLTTGGVEDEALQAHYEDDVVAVDIAPEPAMPVQQGVYEYKSYTTVHPKSAAGRISHTYYERNKGKPLYVGNLTWWTNDQELTEYLQECGVTDLLNIKFFENRTNGQSKGFAMIELGSETSALLVTEKLPKMEIHGQYPVVTPATKQFLQQFEAQSRKNNPGSGGGSHSEQENQGYQQGGRGFGYNRGGFRGRGGFPVRPGMGRGFEHGPPPGDMGRGAPWMGPGHMAMPRHPTPGMPPFYGEHPPAYNPMMQPPQVEKPLGPMPPQMHVPQQPPPPGAGPMVDHRAAGMVPGFPKAPVAPHVNPAFFPEGPPPETFLAAGTTGVGATQFLPRPGDEFSESMKRNQMLASTAIKRAMSDANAGDYESGIETLVGAISLIKQSPTAAEERCQVLVQSLQDCLQGLEMQLLERRSTGSKHHYSDKDDYEGETREKRHRRRRSRSRSRDRDRRSRSRDKQNSVKMAQSSIIAGVIVEDIARHLNCRLCRRLIRTPKLLPCLHSFCQVCIQGFAEKLVPGEFLACPLCETDAKVSKEELEDLPTNFFLDNMLDIALINSSDREPVPCSNCDSLNSPATSRCVDCGEFLCLNCYNVHKRIRQTKEHRILTISELLASKTGEDLHRPAFCRIHHSEPLKYYCETCNEAVCRDCVLIEHRQHKYDYIKDSKKIQKQKAVMENLFEECSGNIPFLEKSIKEIQSISDTLRGRLAAVKAEIREATLHQIKVLKEKERQLLMEADKIYNAKSPILKRQKDQLQDEFTKFKTGCDFSEQVLKYANEVELLSLKTPITERLTELNNTKLDCKPHENSELKYEVNSKEAEPVVAHSLGTLKTSGPHLVLEDMEVAPTMNGSTNGYSEDTVTREVPLSVELRDPNGVLLPPETIHQADGQSFSAYHPFFNGNFSFSVFIRGQVVEGFPLDINIGDIRPRVRSAKRAIAGSGSKFGRLGDPQGVAVSEDGNVIVSDSRNHRLQVFDMDGNFQFLFGAPGSREGHFQFPSGVAVTSEGDIVVADTMNNRIQIFTKDGKFIKKFGKETMEGERLYQPYGVAVDNQGRIFVVDRGKARVVVFNEKGQVLFTFGSLGDGRGQFNCPSAVAVNSKGHVIITDFGNDRVQVFGSKGQFLFKFGKSGKADGELNWPTGVVTDADDHIIVSDSYNHRIQIFNEDGSFMTRFGSEGSKRGQFKRPEGVAVTKQGNIVVADWGNDRIQVF</sequence>
<name>A0AAU9VY99_9CNID</name>
<feature type="compositionally biased region" description="Basic residues" evidence="10">
    <location>
        <begin position="470"/>
        <end position="479"/>
    </location>
</feature>
<protein>
    <recommendedName>
        <fullName evidence="1">Cleavage and polyadenylation specificity factor subunit 6</fullName>
    </recommendedName>
</protein>
<dbReference type="InterPro" id="IPR018957">
    <property type="entry name" value="Znf_C3HC4_RING-type"/>
</dbReference>
<dbReference type="PANTHER" id="PTHR25462:SF303">
    <property type="entry name" value="E3 UBIQUITIN-PROTEIN LIGASE TRIM71"/>
    <property type="match status" value="1"/>
</dbReference>
<feature type="repeat" description="NHL" evidence="9">
    <location>
        <begin position="1014"/>
        <end position="1057"/>
    </location>
</feature>
<dbReference type="PROSITE" id="PS50089">
    <property type="entry name" value="ZF_RING_2"/>
    <property type="match status" value="1"/>
</dbReference>
<feature type="domain" description="B box-type" evidence="13">
    <location>
        <begin position="595"/>
        <end position="643"/>
    </location>
</feature>
<dbReference type="InterPro" id="IPR001258">
    <property type="entry name" value="NHL_repeat"/>
</dbReference>
<dbReference type="InterPro" id="IPR011042">
    <property type="entry name" value="6-blade_b-propeller_TolB-like"/>
</dbReference>
<accession>A0AAU9VY99</accession>
<dbReference type="PROSITE" id="PS50119">
    <property type="entry name" value="ZF_BBOX"/>
    <property type="match status" value="2"/>
</dbReference>
<dbReference type="InterPro" id="IPR017868">
    <property type="entry name" value="Filamin/ABP280_repeat-like"/>
</dbReference>
<dbReference type="PANTHER" id="PTHR25462">
    <property type="entry name" value="BONUS, ISOFORM C-RELATED"/>
    <property type="match status" value="1"/>
</dbReference>
<dbReference type="InterPro" id="IPR012677">
    <property type="entry name" value="Nucleotide-bd_a/b_plait_sf"/>
</dbReference>
<dbReference type="Pfam" id="PF00097">
    <property type="entry name" value="zf-C3HC4"/>
    <property type="match status" value="1"/>
</dbReference>
<dbReference type="Pfam" id="PF01436">
    <property type="entry name" value="NHL"/>
    <property type="match status" value="6"/>
</dbReference>
<feature type="repeat" description="NHL" evidence="9">
    <location>
        <begin position="1061"/>
        <end position="1104"/>
    </location>
</feature>
<dbReference type="InterPro" id="IPR000315">
    <property type="entry name" value="Znf_B-box"/>
</dbReference>
<evidence type="ECO:0000259" key="13">
    <source>
        <dbReference type="PROSITE" id="PS50119"/>
    </source>
</evidence>
<dbReference type="InterPro" id="IPR057951">
    <property type="entry name" value="CPSF6/7_RSLD_N"/>
</dbReference>
<evidence type="ECO:0000256" key="2">
    <source>
        <dbReference type="ARBA" id="ARBA00022723"/>
    </source>
</evidence>
<feature type="domain" description="RING-type" evidence="11">
    <location>
        <begin position="519"/>
        <end position="562"/>
    </location>
</feature>
<dbReference type="Pfam" id="PF25524">
    <property type="entry name" value="RSLD_CPSF6"/>
    <property type="match status" value="1"/>
</dbReference>
<organism evidence="14 15">
    <name type="scientific">Pocillopora meandrina</name>
    <dbReference type="NCBI Taxonomy" id="46732"/>
    <lineage>
        <taxon>Eukaryota</taxon>
        <taxon>Metazoa</taxon>
        <taxon>Cnidaria</taxon>
        <taxon>Anthozoa</taxon>
        <taxon>Hexacorallia</taxon>
        <taxon>Scleractinia</taxon>
        <taxon>Astrocoeniina</taxon>
        <taxon>Pocilloporidae</taxon>
        <taxon>Pocillopora</taxon>
    </lineage>
</organism>
<keyword evidence="4 6" id="KW-0863">Zinc-finger</keyword>
<dbReference type="InterPro" id="IPR034769">
    <property type="entry name" value="CPSF6_RRM"/>
</dbReference>
<dbReference type="InterPro" id="IPR014756">
    <property type="entry name" value="Ig_E-set"/>
</dbReference>
<dbReference type="SMART" id="SM00184">
    <property type="entry name" value="RING"/>
    <property type="match status" value="1"/>
</dbReference>
<dbReference type="CDD" id="cd19785">
    <property type="entry name" value="Bbox2_TRIM45_C-X"/>
    <property type="match status" value="1"/>
</dbReference>
<dbReference type="SMART" id="SM00336">
    <property type="entry name" value="BBOX"/>
    <property type="match status" value="2"/>
</dbReference>
<dbReference type="GO" id="GO:0008270">
    <property type="term" value="F:zinc ion binding"/>
    <property type="evidence" value="ECO:0007669"/>
    <property type="project" value="UniProtKB-KW"/>
</dbReference>
<feature type="compositionally biased region" description="Gly residues" evidence="10">
    <location>
        <begin position="214"/>
        <end position="229"/>
    </location>
</feature>
<evidence type="ECO:0000256" key="10">
    <source>
        <dbReference type="SAM" id="MobiDB-lite"/>
    </source>
</evidence>
<dbReference type="InterPro" id="IPR017907">
    <property type="entry name" value="Znf_RING_CS"/>
</dbReference>
<feature type="compositionally biased region" description="Basic and acidic residues" evidence="10">
    <location>
        <begin position="480"/>
        <end position="495"/>
    </location>
</feature>
<dbReference type="CDD" id="cd14954">
    <property type="entry name" value="NHL_TRIM71_like"/>
    <property type="match status" value="1"/>
</dbReference>
<reference evidence="14 15" key="1">
    <citation type="submission" date="2022-05" db="EMBL/GenBank/DDBJ databases">
        <authorList>
            <consortium name="Genoscope - CEA"/>
            <person name="William W."/>
        </authorList>
    </citation>
    <scope>NUCLEOTIDE SEQUENCE [LARGE SCALE GENOMIC DNA]</scope>
</reference>
<evidence type="ECO:0000256" key="3">
    <source>
        <dbReference type="ARBA" id="ARBA00022737"/>
    </source>
</evidence>
<keyword evidence="15" id="KW-1185">Reference proteome</keyword>
<comment type="caution">
    <text evidence="14">The sequence shown here is derived from an EMBL/GenBank/DDBJ whole genome shotgun (WGS) entry which is preliminary data.</text>
</comment>
<feature type="repeat" description="NHL" evidence="9">
    <location>
        <begin position="1202"/>
        <end position="1242"/>
    </location>
</feature>
<evidence type="ECO:0000313" key="15">
    <source>
        <dbReference type="Proteomes" id="UP001159428"/>
    </source>
</evidence>
<dbReference type="SUPFAM" id="SSF57850">
    <property type="entry name" value="RING/U-box"/>
    <property type="match status" value="1"/>
</dbReference>
<evidence type="ECO:0000256" key="1">
    <source>
        <dbReference type="ARBA" id="ARBA00016259"/>
    </source>
</evidence>
<keyword evidence="8" id="KW-0694">RNA-binding</keyword>
<dbReference type="Proteomes" id="UP001159428">
    <property type="component" value="Unassembled WGS sequence"/>
</dbReference>
<dbReference type="SUPFAM" id="SSF101898">
    <property type="entry name" value="NHL repeat"/>
    <property type="match status" value="1"/>
</dbReference>
<evidence type="ECO:0000313" key="14">
    <source>
        <dbReference type="EMBL" id="CAH3039913.1"/>
    </source>
</evidence>
<dbReference type="PROSITE" id="PS51125">
    <property type="entry name" value="NHL"/>
    <property type="match status" value="6"/>
</dbReference>
<feature type="repeat" description="NHL" evidence="9">
    <location>
        <begin position="1155"/>
        <end position="1198"/>
    </location>
</feature>
<evidence type="ECO:0000256" key="8">
    <source>
        <dbReference type="PROSITE-ProRule" id="PRU00176"/>
    </source>
</evidence>
<dbReference type="SUPFAM" id="SSF81296">
    <property type="entry name" value="E set domains"/>
    <property type="match status" value="1"/>
</dbReference>
<dbReference type="Gene3D" id="3.30.70.330">
    <property type="match status" value="1"/>
</dbReference>
<evidence type="ECO:0000256" key="7">
    <source>
        <dbReference type="PROSITE-ProRule" id="PRU00087"/>
    </source>
</evidence>
<dbReference type="InterPro" id="IPR035979">
    <property type="entry name" value="RBD_domain_sf"/>
</dbReference>
<dbReference type="Pfam" id="PF00076">
    <property type="entry name" value="RRM_1"/>
    <property type="match status" value="1"/>
</dbReference>
<evidence type="ECO:0000256" key="5">
    <source>
        <dbReference type="ARBA" id="ARBA00022833"/>
    </source>
</evidence>
<feature type="repeat" description="NHL" evidence="9">
    <location>
        <begin position="974"/>
        <end position="1010"/>
    </location>
</feature>
<feature type="repeat" description="Filamin" evidence="7">
    <location>
        <begin position="856"/>
        <end position="956"/>
    </location>
</feature>
<dbReference type="PROSITE" id="PS00518">
    <property type="entry name" value="ZF_RING_1"/>
    <property type="match status" value="1"/>
</dbReference>
<feature type="compositionally biased region" description="Basic and acidic residues" evidence="10">
    <location>
        <begin position="449"/>
        <end position="469"/>
    </location>
</feature>
<proteinExistence type="predicted"/>
<dbReference type="InterPro" id="IPR003649">
    <property type="entry name" value="Bbox_C"/>
</dbReference>
<dbReference type="SMART" id="SM00360">
    <property type="entry name" value="RRM"/>
    <property type="match status" value="1"/>
</dbReference>